<reference evidence="1" key="1">
    <citation type="submission" date="2021-06" db="EMBL/GenBank/DDBJ databases">
        <title>Comparative genomics, transcriptomics and evolutionary studies reveal genomic signatures of adaptation to plant cell wall in hemibiotrophic fungi.</title>
        <authorList>
            <consortium name="DOE Joint Genome Institute"/>
            <person name="Baroncelli R."/>
            <person name="Diaz J.F."/>
            <person name="Benocci T."/>
            <person name="Peng M."/>
            <person name="Battaglia E."/>
            <person name="Haridas S."/>
            <person name="Andreopoulos W."/>
            <person name="Labutti K."/>
            <person name="Pangilinan J."/>
            <person name="Floch G.L."/>
            <person name="Makela M.R."/>
            <person name="Henrissat B."/>
            <person name="Grigoriev I.V."/>
            <person name="Crouch J.A."/>
            <person name="De Vries R.P."/>
            <person name="Sukno S.A."/>
            <person name="Thon M.R."/>
        </authorList>
    </citation>
    <scope>NUCLEOTIDE SEQUENCE</scope>
    <source>
        <strain evidence="1">CBS 102054</strain>
    </source>
</reference>
<dbReference type="EMBL" id="JAHMHQ010000046">
    <property type="protein sequence ID" value="KAK1621652.1"/>
    <property type="molecule type" value="Genomic_DNA"/>
</dbReference>
<accession>A0AAI9ZCA7</accession>
<organism evidence="1 2">
    <name type="scientific">Colletotrichum phormii</name>
    <dbReference type="NCBI Taxonomy" id="359342"/>
    <lineage>
        <taxon>Eukaryota</taxon>
        <taxon>Fungi</taxon>
        <taxon>Dikarya</taxon>
        <taxon>Ascomycota</taxon>
        <taxon>Pezizomycotina</taxon>
        <taxon>Sordariomycetes</taxon>
        <taxon>Hypocreomycetidae</taxon>
        <taxon>Glomerellales</taxon>
        <taxon>Glomerellaceae</taxon>
        <taxon>Colletotrichum</taxon>
        <taxon>Colletotrichum acutatum species complex</taxon>
    </lineage>
</organism>
<gene>
    <name evidence="1" type="ORF">BDP81DRAFT_511711</name>
</gene>
<keyword evidence="2" id="KW-1185">Reference proteome</keyword>
<sequence length="302" mass="33661">MKNLEELACNSTLEGGWMIGTDVGAAFNCPPIPGITSLAMRSVSDDFTTGGVPFVELLPSIQRLSLIGTWPFCLDITPAGLPENCLRNVTDVTFNGFIKPRDVADFVGRFSKQLSAFRYIYKDKWSDEVAHEYEPAWPSDIVNALLPHHACSLRTLCFDYTDYLRACMWRSRFGRRRITLPSLAGLGALENLWMEPFPEDIDLGGAQPKHGRWPLEAHASAMMLKKLLPQSMKRICSAGRCSVKHDVKVLVWFATNAGSLPSLSQIDLTDKAIVDKLGGLFTEEGVNLTHQYRPHCASWDVK</sequence>
<dbReference type="AlphaFoldDB" id="A0AAI9ZCA7"/>
<comment type="caution">
    <text evidence="1">The sequence shown here is derived from an EMBL/GenBank/DDBJ whole genome shotgun (WGS) entry which is preliminary data.</text>
</comment>
<proteinExistence type="predicted"/>
<dbReference type="GeneID" id="85480637"/>
<dbReference type="RefSeq" id="XP_060437647.1">
    <property type="nucleotide sequence ID" value="XM_060595775.1"/>
</dbReference>
<evidence type="ECO:0000313" key="2">
    <source>
        <dbReference type="Proteomes" id="UP001243989"/>
    </source>
</evidence>
<evidence type="ECO:0000313" key="1">
    <source>
        <dbReference type="EMBL" id="KAK1621652.1"/>
    </source>
</evidence>
<dbReference type="Proteomes" id="UP001243989">
    <property type="component" value="Unassembled WGS sequence"/>
</dbReference>
<name>A0AAI9ZCA7_9PEZI</name>
<protein>
    <submittedName>
        <fullName evidence="1">Uncharacterized protein</fullName>
    </submittedName>
</protein>